<protein>
    <submittedName>
        <fullName evidence="3">Metallophosphoesterase</fullName>
    </submittedName>
</protein>
<feature type="binding site" evidence="2">
    <location>
        <position position="67"/>
    </location>
    <ligand>
        <name>Fe cation</name>
        <dbReference type="ChEBI" id="CHEBI:24875"/>
        <label>2</label>
    </ligand>
</feature>
<dbReference type="PANTHER" id="PTHR36303">
    <property type="entry name" value="2',3'-CYCLIC-NUCLEOTIDE 2'-PHOSPHODIESTERASE"/>
    <property type="match status" value="1"/>
</dbReference>
<dbReference type="AlphaFoldDB" id="A0A178MAR0"/>
<dbReference type="Gene3D" id="3.60.21.10">
    <property type="match status" value="1"/>
</dbReference>
<feature type="binding site" evidence="2">
    <location>
        <position position="39"/>
    </location>
    <ligand>
        <name>Fe cation</name>
        <dbReference type="ChEBI" id="CHEBI:24875"/>
        <label>2</label>
    </ligand>
</feature>
<dbReference type="Proteomes" id="UP000078428">
    <property type="component" value="Unassembled WGS sequence"/>
</dbReference>
<keyword evidence="4" id="KW-1185">Reference proteome</keyword>
<evidence type="ECO:0000313" key="4">
    <source>
        <dbReference type="Proteomes" id="UP000078428"/>
    </source>
</evidence>
<feature type="active site" description="Proton donor" evidence="1">
    <location>
        <position position="68"/>
    </location>
</feature>
<sequence>MRLLYMGDVVGRSGRDVVMERLPEIKARLAPDFIVANCENAAHGFGITPKICDDFLGAGIDVVTLGNHSWDQREIMPYMDGEPRLLRPANYPVGTPGRGAAIYGAPRGRKVMVIQVMGRLFMDPLDCPFAVVERELARTRLGPGGVDAIILDVHAEASSEKMALAHAVAGRVSMVVGSHSHIPTADAQILSGGTAYQTDAGMCGDYDSVIGMKKDAAIHKFVRKTPGERLSPAEGPGTLCGVLVETDDRGGAALKVAPLRLGGRLAETWPTFEGANK</sequence>
<dbReference type="InterPro" id="IPR029052">
    <property type="entry name" value="Metallo-depent_PP-like"/>
</dbReference>
<name>A0A178MAR0_9PROT</name>
<proteinExistence type="predicted"/>
<organism evidence="3 4">
    <name type="scientific">Paramagnetospirillum marisnigri</name>
    <dbReference type="NCBI Taxonomy" id="1285242"/>
    <lineage>
        <taxon>Bacteria</taxon>
        <taxon>Pseudomonadati</taxon>
        <taxon>Pseudomonadota</taxon>
        <taxon>Alphaproteobacteria</taxon>
        <taxon>Rhodospirillales</taxon>
        <taxon>Magnetospirillaceae</taxon>
        <taxon>Paramagnetospirillum</taxon>
    </lineage>
</organism>
<dbReference type="RefSeq" id="WP_068495367.1">
    <property type="nucleotide sequence ID" value="NZ_LWQT01000098.1"/>
</dbReference>
<gene>
    <name evidence="3" type="ORF">A6A04_07040</name>
</gene>
<accession>A0A178MAR0</accession>
<feature type="binding site" evidence="2">
    <location>
        <position position="154"/>
    </location>
    <ligand>
        <name>Fe cation</name>
        <dbReference type="ChEBI" id="CHEBI:24875"/>
        <label>2</label>
    </ligand>
</feature>
<dbReference type="STRING" id="1285242.A6A04_07040"/>
<evidence type="ECO:0000256" key="1">
    <source>
        <dbReference type="PIRSR" id="PIRSR004789-50"/>
    </source>
</evidence>
<dbReference type="GO" id="GO:0004113">
    <property type="term" value="F:2',3'-cyclic-nucleotide 3'-phosphodiesterase activity"/>
    <property type="evidence" value="ECO:0007669"/>
    <property type="project" value="TreeGrafter"/>
</dbReference>
<dbReference type="GO" id="GO:0046872">
    <property type="term" value="F:metal ion binding"/>
    <property type="evidence" value="ECO:0007669"/>
    <property type="project" value="UniProtKB-KW"/>
</dbReference>
<feature type="binding site" evidence="2">
    <location>
        <position position="40"/>
    </location>
    <ligand>
        <name>Fe cation</name>
        <dbReference type="ChEBI" id="CHEBI:24875"/>
        <label>1</label>
    </ligand>
</feature>
<dbReference type="OrthoDB" id="9801109at2"/>
<feature type="binding site" evidence="2">
    <location>
        <position position="8"/>
    </location>
    <ligand>
        <name>Fe cation</name>
        <dbReference type="ChEBI" id="CHEBI:24875"/>
        <label>1</label>
    </ligand>
</feature>
<dbReference type="CDD" id="cd07382">
    <property type="entry name" value="MPP_DR1281"/>
    <property type="match status" value="1"/>
</dbReference>
<dbReference type="SUPFAM" id="SSF56300">
    <property type="entry name" value="Metallo-dependent phosphatases"/>
    <property type="match status" value="1"/>
</dbReference>
<dbReference type="PANTHER" id="PTHR36303:SF1">
    <property type="entry name" value="2',3'-CYCLIC-NUCLEOTIDE 2'-PHOSPHODIESTERASE"/>
    <property type="match status" value="1"/>
</dbReference>
<keyword evidence="2" id="KW-0479">Metal-binding</keyword>
<feature type="binding site" evidence="2">
    <location>
        <position position="179"/>
    </location>
    <ligand>
        <name>Fe cation</name>
        <dbReference type="ChEBI" id="CHEBI:24875"/>
        <label>2</label>
    </ligand>
</feature>
<comment type="caution">
    <text evidence="3">The sequence shown here is derived from an EMBL/GenBank/DDBJ whole genome shotgun (WGS) entry which is preliminary data.</text>
</comment>
<feature type="binding site" evidence="2">
    <location>
        <position position="39"/>
    </location>
    <ligand>
        <name>Fe cation</name>
        <dbReference type="ChEBI" id="CHEBI:24875"/>
        <label>1</label>
    </ligand>
</feature>
<evidence type="ECO:0000256" key="2">
    <source>
        <dbReference type="PIRSR" id="PIRSR004789-51"/>
    </source>
</evidence>
<dbReference type="Pfam" id="PF13277">
    <property type="entry name" value="YmdB"/>
    <property type="match status" value="1"/>
</dbReference>
<feature type="binding site" evidence="2">
    <location>
        <position position="181"/>
    </location>
    <ligand>
        <name>Fe cation</name>
        <dbReference type="ChEBI" id="CHEBI:24875"/>
        <label>1</label>
    </ligand>
</feature>
<dbReference type="InterPro" id="IPR005235">
    <property type="entry name" value="YmdB-like"/>
</dbReference>
<evidence type="ECO:0000313" key="3">
    <source>
        <dbReference type="EMBL" id="OAN45643.1"/>
    </source>
</evidence>
<dbReference type="PIRSF" id="PIRSF004789">
    <property type="entry name" value="DR1281"/>
    <property type="match status" value="1"/>
</dbReference>
<dbReference type="EMBL" id="LWQT01000098">
    <property type="protein sequence ID" value="OAN45643.1"/>
    <property type="molecule type" value="Genomic_DNA"/>
</dbReference>
<reference evidence="3 4" key="1">
    <citation type="submission" date="2016-04" db="EMBL/GenBank/DDBJ databases">
        <title>Draft genome sequence of freshwater magnetotactic bacteria Magnetospirillum marisnigri SP-1 and Magnetospirillum moscoviense BB-1.</title>
        <authorList>
            <person name="Koziaeva V."/>
            <person name="Dziuba M.V."/>
            <person name="Ivanov T.M."/>
            <person name="Kuznetsov B."/>
            <person name="Grouzdev D.S."/>
        </authorList>
    </citation>
    <scope>NUCLEOTIDE SEQUENCE [LARGE SCALE GENOMIC DNA]</scope>
    <source>
        <strain evidence="3 4">SP-1</strain>
    </source>
</reference>